<dbReference type="PRINTS" id="PR01415">
    <property type="entry name" value="ANKYRIN"/>
</dbReference>
<dbReference type="PROSITE" id="PS50088">
    <property type="entry name" value="ANK_REPEAT"/>
    <property type="match status" value="4"/>
</dbReference>
<dbReference type="PROSITE" id="PS50297">
    <property type="entry name" value="ANK_REP_REGION"/>
    <property type="match status" value="3"/>
</dbReference>
<keyword evidence="6" id="KW-1185">Reference proteome</keyword>
<dbReference type="InterPro" id="IPR036770">
    <property type="entry name" value="Ankyrin_rpt-contain_sf"/>
</dbReference>
<keyword evidence="1" id="KW-0677">Repeat</keyword>
<evidence type="ECO:0000256" key="1">
    <source>
        <dbReference type="ARBA" id="ARBA00022737"/>
    </source>
</evidence>
<reference evidence="5" key="1">
    <citation type="submission" date="2013-04" db="EMBL/GenBank/DDBJ databases">
        <authorList>
            <person name="Qu J."/>
            <person name="Murali S.C."/>
            <person name="Bandaranaike D."/>
            <person name="Bellair M."/>
            <person name="Blankenburg K."/>
            <person name="Chao H."/>
            <person name="Dinh H."/>
            <person name="Doddapaneni H."/>
            <person name="Downs B."/>
            <person name="Dugan-Rocha S."/>
            <person name="Elkadiri S."/>
            <person name="Gnanaolivu R.D."/>
            <person name="Hernandez B."/>
            <person name="Javaid M."/>
            <person name="Jayaseelan J.C."/>
            <person name="Lee S."/>
            <person name="Li M."/>
            <person name="Ming W."/>
            <person name="Munidasa M."/>
            <person name="Muniz J."/>
            <person name="Nguyen L."/>
            <person name="Ongeri F."/>
            <person name="Osuji N."/>
            <person name="Pu L.-L."/>
            <person name="Puazo M."/>
            <person name="Qu C."/>
            <person name="Quiroz J."/>
            <person name="Raj R."/>
            <person name="Weissenberger G."/>
            <person name="Xin Y."/>
            <person name="Zou X."/>
            <person name="Han Y."/>
            <person name="Richards S."/>
            <person name="Worley K."/>
            <person name="Muzny D."/>
            <person name="Gibbs R."/>
        </authorList>
    </citation>
    <scope>NUCLEOTIDE SEQUENCE</scope>
    <source>
        <strain evidence="5">Sampled in the wild</strain>
    </source>
</reference>
<dbReference type="SMART" id="SM00248">
    <property type="entry name" value="ANK"/>
    <property type="match status" value="8"/>
</dbReference>
<gene>
    <name evidence="5" type="ORF">J437_LFUL010826</name>
</gene>
<organism evidence="5 6">
    <name type="scientific">Ladona fulva</name>
    <name type="common">Scarce chaser dragonfly</name>
    <name type="synonym">Libellula fulva</name>
    <dbReference type="NCBI Taxonomy" id="123851"/>
    <lineage>
        <taxon>Eukaryota</taxon>
        <taxon>Metazoa</taxon>
        <taxon>Ecdysozoa</taxon>
        <taxon>Arthropoda</taxon>
        <taxon>Hexapoda</taxon>
        <taxon>Insecta</taxon>
        <taxon>Pterygota</taxon>
        <taxon>Palaeoptera</taxon>
        <taxon>Odonata</taxon>
        <taxon>Epiprocta</taxon>
        <taxon>Anisoptera</taxon>
        <taxon>Libelluloidea</taxon>
        <taxon>Libellulidae</taxon>
        <taxon>Ladona</taxon>
    </lineage>
</organism>
<feature type="repeat" description="ANK" evidence="3">
    <location>
        <begin position="682"/>
        <end position="716"/>
    </location>
</feature>
<protein>
    <submittedName>
        <fullName evidence="5">Uncharacterized protein</fullName>
    </submittedName>
</protein>
<dbReference type="Pfam" id="PF12796">
    <property type="entry name" value="Ank_2"/>
    <property type="match status" value="2"/>
</dbReference>
<evidence type="ECO:0000256" key="4">
    <source>
        <dbReference type="SAM" id="MobiDB-lite"/>
    </source>
</evidence>
<dbReference type="OrthoDB" id="3246549at2759"/>
<keyword evidence="2 3" id="KW-0040">ANK repeat</keyword>
<dbReference type="EMBL" id="KZ308506">
    <property type="protein sequence ID" value="KAG8230725.1"/>
    <property type="molecule type" value="Genomic_DNA"/>
</dbReference>
<comment type="caution">
    <text evidence="5">The sequence shown here is derived from an EMBL/GenBank/DDBJ whole genome shotgun (WGS) entry which is preliminary data.</text>
</comment>
<feature type="compositionally biased region" description="Basic and acidic residues" evidence="4">
    <location>
        <begin position="343"/>
        <end position="354"/>
    </location>
</feature>
<feature type="repeat" description="ANK" evidence="3">
    <location>
        <begin position="240"/>
        <end position="272"/>
    </location>
</feature>
<accession>A0A8K0K988</accession>
<feature type="compositionally biased region" description="Acidic residues" evidence="4">
    <location>
        <begin position="355"/>
        <end position="366"/>
    </location>
</feature>
<dbReference type="Gene3D" id="1.25.40.20">
    <property type="entry name" value="Ankyrin repeat-containing domain"/>
    <property type="match status" value="3"/>
</dbReference>
<evidence type="ECO:0000256" key="3">
    <source>
        <dbReference type="PROSITE-ProRule" id="PRU00023"/>
    </source>
</evidence>
<dbReference type="Pfam" id="PF00023">
    <property type="entry name" value="Ank"/>
    <property type="match status" value="1"/>
</dbReference>
<evidence type="ECO:0000256" key="2">
    <source>
        <dbReference type="ARBA" id="ARBA00023043"/>
    </source>
</evidence>
<dbReference type="SUPFAM" id="SSF48403">
    <property type="entry name" value="Ankyrin repeat"/>
    <property type="match status" value="1"/>
</dbReference>
<feature type="repeat" description="ANK" evidence="3">
    <location>
        <begin position="142"/>
        <end position="174"/>
    </location>
</feature>
<dbReference type="Proteomes" id="UP000792457">
    <property type="component" value="Unassembled WGS sequence"/>
</dbReference>
<dbReference type="AlphaFoldDB" id="A0A8K0K988"/>
<dbReference type="PANTHER" id="PTHR24173:SF82">
    <property type="entry name" value="FI19351P1"/>
    <property type="match status" value="1"/>
</dbReference>
<sequence>MRLDVLREFIALCVERSFGPSVKLKQLQSLMSRGGLSKRLDMWITGKVDTAQQKDILFNDLFAECKHAAPGARLSYQLRTRLEKLPREDRREVVCRTKDGCAPLFLACKRGHAEIVEYLITVCDADVEQRGLYEVQDDRSVHCVTPLWCAAVSGRLVVVKSLIEHGAQVDAVSDTGSTPVRSACFMTHLDVVAYLVVEGGADVLRPNYNGGTCLINSVQSVQLCLFLLEHGAKVNARDIQNKTALHYAIQEHRLETTRLLLEHGANPHLCSRYGDDALQTACLKGAVQIFEHLCQRVGYCPHRIADAHDLLGSTFLDEHGDAASALHHWRTAEEIRKKADQLKEECEAGNSEDHPMDEEEPYEPSEYELSRAALSEDTECIGSGMTIEEEMSLGEEAAEEIAALMDDSLKSHLPAVNPPLAQADVGDLDALRLYSLQVCERVLGPAHKDTVFRLMYRGAAYADALQYQRCIDLWRHALEIRVTKDSILYGDTCFTAQALVRLFLVLHERQLLSRDRGDNMHVEGRNDGGIFSQDRLRYEDALGTLWLLARHLREGRALLSVHPIHRRQQEAMDRTLRCVTHLIYLALETAPPGPRGKPLVSRAVKVAVASNARTSSGDTLLHLAVSRVNAMRGGYFAGAGGGGPAAYPDEAGMGGTQGLFPCLPVVKILLECGAPVNVRNDSYSTPLHIAAEPGNYNREVFSLLLEYGAHLDQPNRTGLEPVVMLRAIPEAEKFHLLQYSSLRCLAAKVVVRQCIPYWGGRIPKTLECFVRMHEWY</sequence>
<dbReference type="PANTHER" id="PTHR24173">
    <property type="entry name" value="ANKYRIN REPEAT CONTAINING"/>
    <property type="match status" value="1"/>
</dbReference>
<feature type="region of interest" description="Disordered" evidence="4">
    <location>
        <begin position="343"/>
        <end position="366"/>
    </location>
</feature>
<reference evidence="5" key="2">
    <citation type="submission" date="2017-10" db="EMBL/GenBank/DDBJ databases">
        <title>Ladona fulva Genome sequencing and assembly.</title>
        <authorList>
            <person name="Murali S."/>
            <person name="Richards S."/>
            <person name="Bandaranaike D."/>
            <person name="Bellair M."/>
            <person name="Blankenburg K."/>
            <person name="Chao H."/>
            <person name="Dinh H."/>
            <person name="Doddapaneni H."/>
            <person name="Dugan-Rocha S."/>
            <person name="Elkadiri S."/>
            <person name="Gnanaolivu R."/>
            <person name="Hernandez B."/>
            <person name="Skinner E."/>
            <person name="Javaid M."/>
            <person name="Lee S."/>
            <person name="Li M."/>
            <person name="Ming W."/>
            <person name="Munidasa M."/>
            <person name="Muniz J."/>
            <person name="Nguyen L."/>
            <person name="Hughes D."/>
            <person name="Osuji N."/>
            <person name="Pu L.-L."/>
            <person name="Puazo M."/>
            <person name="Qu C."/>
            <person name="Quiroz J."/>
            <person name="Raj R."/>
            <person name="Weissenberger G."/>
            <person name="Xin Y."/>
            <person name="Zou X."/>
            <person name="Han Y."/>
            <person name="Worley K."/>
            <person name="Muzny D."/>
            <person name="Gibbs R."/>
        </authorList>
    </citation>
    <scope>NUCLEOTIDE SEQUENCE</scope>
    <source>
        <strain evidence="5">Sampled in the wild</strain>
    </source>
</reference>
<feature type="repeat" description="ANK" evidence="3">
    <location>
        <begin position="99"/>
        <end position="120"/>
    </location>
</feature>
<dbReference type="InterPro" id="IPR002110">
    <property type="entry name" value="Ankyrin_rpt"/>
</dbReference>
<evidence type="ECO:0000313" key="5">
    <source>
        <dbReference type="EMBL" id="KAG8230725.1"/>
    </source>
</evidence>
<name>A0A8K0K988_LADFU</name>
<evidence type="ECO:0000313" key="6">
    <source>
        <dbReference type="Proteomes" id="UP000792457"/>
    </source>
</evidence>
<proteinExistence type="predicted"/>